<accession>A0A4U8W811</accession>
<feature type="region of interest" description="Disordered" evidence="1">
    <location>
        <begin position="55"/>
        <end position="76"/>
    </location>
</feature>
<dbReference type="RefSeq" id="WP_197731584.1">
    <property type="nucleotide sequence ID" value="NZ_LR215973.1"/>
</dbReference>
<proteinExistence type="predicted"/>
<dbReference type="Proteomes" id="UP000290439">
    <property type="component" value="Chromosome"/>
</dbReference>
<name>A0A4U8W811_9NOCA</name>
<feature type="compositionally biased region" description="Basic and acidic residues" evidence="1">
    <location>
        <begin position="55"/>
        <end position="68"/>
    </location>
</feature>
<evidence type="ECO:0000313" key="2">
    <source>
        <dbReference type="EMBL" id="VFB00815.1"/>
    </source>
</evidence>
<evidence type="ECO:0000313" key="3">
    <source>
        <dbReference type="Proteomes" id="UP000290439"/>
    </source>
</evidence>
<dbReference type="EMBL" id="LR215973">
    <property type="protein sequence ID" value="VFB00815.1"/>
    <property type="molecule type" value="Genomic_DNA"/>
</dbReference>
<reference evidence="2 3" key="1">
    <citation type="submission" date="2019-02" db="EMBL/GenBank/DDBJ databases">
        <authorList>
            <consortium name="Pathogen Informatics"/>
        </authorList>
    </citation>
    <scope>NUCLEOTIDE SEQUENCE [LARGE SCALE GENOMIC DNA]</scope>
    <source>
        <strain evidence="2 3">3012STDY6756504</strain>
    </source>
</reference>
<organism evidence="2 3">
    <name type="scientific">Nocardia cyriacigeorgica</name>
    <dbReference type="NCBI Taxonomy" id="135487"/>
    <lineage>
        <taxon>Bacteria</taxon>
        <taxon>Bacillati</taxon>
        <taxon>Actinomycetota</taxon>
        <taxon>Actinomycetes</taxon>
        <taxon>Mycobacteriales</taxon>
        <taxon>Nocardiaceae</taxon>
        <taxon>Nocardia</taxon>
    </lineage>
</organism>
<evidence type="ECO:0000256" key="1">
    <source>
        <dbReference type="SAM" id="MobiDB-lite"/>
    </source>
</evidence>
<dbReference type="AlphaFoldDB" id="A0A4U8W811"/>
<sequence length="76" mass="8828">MMLPDIRWWNELALEMLETSLSRRISTIEDVHNQLADIAKLPGWEGAAAEAARRRFADTSRRRPREPACEMIHPRS</sequence>
<gene>
    <name evidence="2" type="ORF">NCTC10797_04622</name>
</gene>
<protein>
    <submittedName>
        <fullName evidence="2">Uncharacterized protein</fullName>
    </submittedName>
</protein>